<reference evidence="2" key="1">
    <citation type="submission" date="2022-11" db="UniProtKB">
        <authorList>
            <consortium name="WormBaseParasite"/>
        </authorList>
    </citation>
    <scope>IDENTIFICATION</scope>
</reference>
<dbReference type="WBParaSite" id="JU765_v2.g9941.t2">
    <property type="protein sequence ID" value="JU765_v2.g9941.t2"/>
    <property type="gene ID" value="JU765_v2.g9941"/>
</dbReference>
<name>A0AC34RTI9_9BILA</name>
<accession>A0AC34RTI9</accession>
<sequence>MASLTCPNHPDAHLIEDHRAGDIICPQCGLVVGDRLVDVGTEWRSFSNEKSGTDPSRVGAPENPLLGSNDLSTSIQVGFGASESVQGLVNSQRKNMNNIDRQMGQAIATIREMSERIHLTLGFGASESVQGLVNSQRKNMNNIDRQMGQAIATIREMSERIHLTRPIQDSAANVFKIMLESKALRGRSNEAQAAACLYFACRKEGVPRTFKEICAVSSVSKKDIGKCFKLILKTLETNMDQITSADFMSRFCNNLNLPAPVQSAATRIAKKAVELDLVAGRSPISIAAAAIYMASQASSEKRNAKEIGEIAGVAEQTIRQTYKLLLPKARELFPEDFKFATPVEQLPTA</sequence>
<protein>
    <submittedName>
        <fullName evidence="2">Transcription initiation factor IIB</fullName>
    </submittedName>
</protein>
<evidence type="ECO:0000313" key="2">
    <source>
        <dbReference type="WBParaSite" id="JU765_v2.g9941.t2"/>
    </source>
</evidence>
<proteinExistence type="predicted"/>
<evidence type="ECO:0000313" key="1">
    <source>
        <dbReference type="Proteomes" id="UP000887576"/>
    </source>
</evidence>
<dbReference type="Proteomes" id="UP000887576">
    <property type="component" value="Unplaced"/>
</dbReference>
<organism evidence="1 2">
    <name type="scientific">Panagrolaimus sp. JU765</name>
    <dbReference type="NCBI Taxonomy" id="591449"/>
    <lineage>
        <taxon>Eukaryota</taxon>
        <taxon>Metazoa</taxon>
        <taxon>Ecdysozoa</taxon>
        <taxon>Nematoda</taxon>
        <taxon>Chromadorea</taxon>
        <taxon>Rhabditida</taxon>
        <taxon>Tylenchina</taxon>
        <taxon>Panagrolaimomorpha</taxon>
        <taxon>Panagrolaimoidea</taxon>
        <taxon>Panagrolaimidae</taxon>
        <taxon>Panagrolaimus</taxon>
    </lineage>
</organism>